<dbReference type="GO" id="GO:0016787">
    <property type="term" value="F:hydrolase activity"/>
    <property type="evidence" value="ECO:0007669"/>
    <property type="project" value="UniProtKB-KW"/>
</dbReference>
<sequence length="380" mass="44583">MRKISLALQRAERCSYKGCFMKIKALKMNELVFIEVLDNLAVVEDQDVARERRRLRANIFNPLELSDFQFIQMFRLNKDLFDYLKNMIEPYMRPQLRNTDLSISTRIYTALRFYATGSYQMDIGHNQYIGVSQPSVSRSVGEVTDAINTPEVFNRWIKFPRNLEELNACRLRFFQKFNFPGVIGCIDCTHVAIFPPNIEHPQYPEYVYINRKGFHSINVQIITDADMRIININARYPGTDHKDYYLLGDSGYPLRSYLMTPIEQEPIPNTPEHRYNLAHRTTRSIIERVNGVLKMRFRCLTKHRSLHYAPEVACRIINACALLHNLCIEFNIPVPEDEEVDEIDLIIGDEHNLVDEDNIRRINPDLAEGRLARRRLIQHF</sequence>
<dbReference type="GO" id="GO:0005634">
    <property type="term" value="C:nucleus"/>
    <property type="evidence" value="ECO:0007669"/>
    <property type="project" value="UniProtKB-SubCell"/>
</dbReference>
<evidence type="ECO:0000256" key="6">
    <source>
        <dbReference type="ARBA" id="ARBA00022801"/>
    </source>
</evidence>
<dbReference type="InterPro" id="IPR045249">
    <property type="entry name" value="HARBI1-like"/>
</dbReference>
<evidence type="ECO:0000256" key="1">
    <source>
        <dbReference type="ARBA" id="ARBA00001968"/>
    </source>
</evidence>
<reference evidence="9 10" key="1">
    <citation type="journal article" date="2018" name="Elife">
        <title>Firefly genomes illuminate parallel origins of bioluminescence in beetles.</title>
        <authorList>
            <person name="Fallon T.R."/>
            <person name="Lower S.E."/>
            <person name="Chang C.H."/>
            <person name="Bessho-Uehara M."/>
            <person name="Martin G.J."/>
            <person name="Bewick A.J."/>
            <person name="Behringer M."/>
            <person name="Debat H.J."/>
            <person name="Wong I."/>
            <person name="Day J.C."/>
            <person name="Suvorov A."/>
            <person name="Silva C.J."/>
            <person name="Stanger-Hall K.F."/>
            <person name="Hall D.W."/>
            <person name="Schmitz R.J."/>
            <person name="Nelson D.R."/>
            <person name="Lewis S.M."/>
            <person name="Shigenobu S."/>
            <person name="Bybee S.M."/>
            <person name="Larracuente A.M."/>
            <person name="Oba Y."/>
            <person name="Weng J.K."/>
        </authorList>
    </citation>
    <scope>NUCLEOTIDE SEQUENCE [LARGE SCALE GENOMIC DNA]</scope>
    <source>
        <strain evidence="9">1611_PpyrPB1</strain>
        <tissue evidence="9">Whole body</tissue>
    </source>
</reference>
<evidence type="ECO:0000256" key="2">
    <source>
        <dbReference type="ARBA" id="ARBA00004123"/>
    </source>
</evidence>
<evidence type="ECO:0000313" key="9">
    <source>
        <dbReference type="EMBL" id="KAB0801969.1"/>
    </source>
</evidence>
<dbReference type="InParanoid" id="A0A5N4AXA3"/>
<dbReference type="InterPro" id="IPR027806">
    <property type="entry name" value="HARBI1_dom"/>
</dbReference>
<evidence type="ECO:0000256" key="5">
    <source>
        <dbReference type="ARBA" id="ARBA00022723"/>
    </source>
</evidence>
<evidence type="ECO:0000256" key="3">
    <source>
        <dbReference type="ARBA" id="ARBA00006958"/>
    </source>
</evidence>
<dbReference type="GO" id="GO:0004518">
    <property type="term" value="F:nuclease activity"/>
    <property type="evidence" value="ECO:0007669"/>
    <property type="project" value="UniProtKB-KW"/>
</dbReference>
<dbReference type="PANTHER" id="PTHR22930">
    <property type="match status" value="1"/>
</dbReference>
<proteinExistence type="inferred from homology"/>
<comment type="cofactor">
    <cofactor evidence="1">
        <name>a divalent metal cation</name>
        <dbReference type="ChEBI" id="CHEBI:60240"/>
    </cofactor>
</comment>
<comment type="subcellular location">
    <subcellularLocation>
        <location evidence="2">Nucleus</location>
    </subcellularLocation>
</comment>
<protein>
    <recommendedName>
        <fullName evidence="8">DDE Tnp4 domain-containing protein</fullName>
    </recommendedName>
</protein>
<dbReference type="Pfam" id="PF13359">
    <property type="entry name" value="DDE_Tnp_4"/>
    <property type="match status" value="2"/>
</dbReference>
<accession>A0A5N4AXA3</accession>
<dbReference type="GO" id="GO:0046872">
    <property type="term" value="F:metal ion binding"/>
    <property type="evidence" value="ECO:0007669"/>
    <property type="project" value="UniProtKB-KW"/>
</dbReference>
<comment type="caution">
    <text evidence="9">The sequence shown here is derived from an EMBL/GenBank/DDBJ whole genome shotgun (WGS) entry which is preliminary data.</text>
</comment>
<keyword evidence="4" id="KW-0540">Nuclease</keyword>
<evidence type="ECO:0000313" key="10">
    <source>
        <dbReference type="Proteomes" id="UP000327044"/>
    </source>
</evidence>
<dbReference type="EMBL" id="VVIM01000002">
    <property type="protein sequence ID" value="KAB0801969.1"/>
    <property type="molecule type" value="Genomic_DNA"/>
</dbReference>
<keyword evidence="10" id="KW-1185">Reference proteome</keyword>
<dbReference type="AlphaFoldDB" id="A0A5N4AXA3"/>
<keyword evidence="6" id="KW-0378">Hydrolase</keyword>
<dbReference type="PANTHER" id="PTHR22930:SF289">
    <property type="entry name" value="DDE TNP4 DOMAIN-CONTAINING PROTEIN-RELATED"/>
    <property type="match status" value="1"/>
</dbReference>
<evidence type="ECO:0000256" key="7">
    <source>
        <dbReference type="ARBA" id="ARBA00023242"/>
    </source>
</evidence>
<feature type="domain" description="DDE Tnp4" evidence="8">
    <location>
        <begin position="186"/>
        <end position="239"/>
    </location>
</feature>
<evidence type="ECO:0000259" key="8">
    <source>
        <dbReference type="Pfam" id="PF13359"/>
    </source>
</evidence>
<feature type="domain" description="DDE Tnp4" evidence="8">
    <location>
        <begin position="242"/>
        <end position="325"/>
    </location>
</feature>
<keyword evidence="5" id="KW-0479">Metal-binding</keyword>
<keyword evidence="7" id="KW-0539">Nucleus</keyword>
<comment type="similarity">
    <text evidence="3">Belongs to the HARBI1 family.</text>
</comment>
<evidence type="ECO:0000256" key="4">
    <source>
        <dbReference type="ARBA" id="ARBA00022722"/>
    </source>
</evidence>
<gene>
    <name evidence="9" type="ORF">PPYR_04155</name>
</gene>
<name>A0A5N4AXA3_PHOPY</name>
<organism evidence="9 10">
    <name type="scientific">Photinus pyralis</name>
    <name type="common">Common eastern firefly</name>
    <name type="synonym">Lampyris pyralis</name>
    <dbReference type="NCBI Taxonomy" id="7054"/>
    <lineage>
        <taxon>Eukaryota</taxon>
        <taxon>Metazoa</taxon>
        <taxon>Ecdysozoa</taxon>
        <taxon>Arthropoda</taxon>
        <taxon>Hexapoda</taxon>
        <taxon>Insecta</taxon>
        <taxon>Pterygota</taxon>
        <taxon>Neoptera</taxon>
        <taxon>Endopterygota</taxon>
        <taxon>Coleoptera</taxon>
        <taxon>Polyphaga</taxon>
        <taxon>Elateriformia</taxon>
        <taxon>Elateroidea</taxon>
        <taxon>Lampyridae</taxon>
        <taxon>Lampyrinae</taxon>
        <taxon>Photinus</taxon>
    </lineage>
</organism>
<dbReference type="Proteomes" id="UP000327044">
    <property type="component" value="Unassembled WGS sequence"/>
</dbReference>